<dbReference type="PANTHER" id="PTHR34203">
    <property type="entry name" value="METHYLTRANSFERASE, FKBM FAMILY PROTEIN"/>
    <property type="match status" value="1"/>
</dbReference>
<keyword evidence="2" id="KW-0489">Methyltransferase</keyword>
<dbReference type="Gene3D" id="3.40.50.150">
    <property type="entry name" value="Vaccinia Virus protein VP39"/>
    <property type="match status" value="1"/>
</dbReference>
<proteinExistence type="predicted"/>
<feature type="domain" description="Methyltransferase FkbM" evidence="1">
    <location>
        <begin position="109"/>
        <end position="266"/>
    </location>
</feature>
<keyword evidence="2" id="KW-0808">Transferase</keyword>
<reference evidence="2 3" key="1">
    <citation type="submission" date="2020-08" db="EMBL/GenBank/DDBJ databases">
        <title>Aquariorum lacteus gen. nov., sp. nov., a new member of the family Comamonadaceae, isolated from freshwater aquarium.</title>
        <authorList>
            <person name="Chun S.-J."/>
        </authorList>
    </citation>
    <scope>NUCLEOTIDE SEQUENCE [LARGE SCALE GENOMIC DNA]</scope>
    <source>
        <strain evidence="2 3">SJAQ100</strain>
    </source>
</reference>
<dbReference type="GO" id="GO:0032259">
    <property type="term" value="P:methylation"/>
    <property type="evidence" value="ECO:0007669"/>
    <property type="project" value="UniProtKB-KW"/>
</dbReference>
<organism evidence="2 3">
    <name type="scientific">Aquariibacter albus</name>
    <dbReference type="NCBI Taxonomy" id="2759899"/>
    <lineage>
        <taxon>Bacteria</taxon>
        <taxon>Pseudomonadati</taxon>
        <taxon>Pseudomonadota</taxon>
        <taxon>Betaproteobacteria</taxon>
        <taxon>Burkholderiales</taxon>
        <taxon>Sphaerotilaceae</taxon>
        <taxon>Aquariibacter</taxon>
    </lineage>
</organism>
<dbReference type="SUPFAM" id="SSF53335">
    <property type="entry name" value="S-adenosyl-L-methionine-dependent methyltransferases"/>
    <property type="match status" value="1"/>
</dbReference>
<evidence type="ECO:0000313" key="3">
    <source>
        <dbReference type="Proteomes" id="UP000586093"/>
    </source>
</evidence>
<dbReference type="RefSeq" id="WP_182666075.1">
    <property type="nucleotide sequence ID" value="NZ_JACIVI010000008.1"/>
</dbReference>
<keyword evidence="3" id="KW-1185">Reference proteome</keyword>
<sequence length="315" mass="35875">MSVNSVSPKPMVWPPTKAYGSPWVDAGLRWLGRQRWIRYGLRDRLIRRWCDPARLPDHDFEAPFAGYVYTGKLSRWIDWLVYYFGGYELDELEMLERVMRDRPDGVALDIGANVGHHALYMASFCAQVHAFEPFDPVGDRIQEKIERNGLSKISLHRVGLSDADDELPYFAPVGSNVGNGTFVESLSPSGQAEPTCTLSLRQADRYLEALNLPRVDLIKIDVEGFEMHVLAGLKQSLRRYRPVLMLELSDTARQAIGSFDDFLAMLPPDYAVEQIVRPHAFGYFFSTLSTRLVRLDWSAVPTRGGYVNLLLRPRH</sequence>
<accession>A0A839HUJ5</accession>
<dbReference type="EMBL" id="JACIVI010000008">
    <property type="protein sequence ID" value="MBB1163289.1"/>
    <property type="molecule type" value="Genomic_DNA"/>
</dbReference>
<dbReference type="PANTHER" id="PTHR34203:SF15">
    <property type="entry name" value="SLL1173 PROTEIN"/>
    <property type="match status" value="1"/>
</dbReference>
<protein>
    <submittedName>
        <fullName evidence="2">FkbM family methyltransferase</fullName>
    </submittedName>
</protein>
<evidence type="ECO:0000259" key="1">
    <source>
        <dbReference type="Pfam" id="PF05050"/>
    </source>
</evidence>
<dbReference type="NCBIfam" id="TIGR01444">
    <property type="entry name" value="fkbM_fam"/>
    <property type="match status" value="1"/>
</dbReference>
<dbReference type="Proteomes" id="UP000586093">
    <property type="component" value="Unassembled WGS sequence"/>
</dbReference>
<evidence type="ECO:0000313" key="2">
    <source>
        <dbReference type="EMBL" id="MBB1163289.1"/>
    </source>
</evidence>
<name>A0A839HUJ5_9BURK</name>
<dbReference type="InterPro" id="IPR029063">
    <property type="entry name" value="SAM-dependent_MTases_sf"/>
</dbReference>
<comment type="caution">
    <text evidence="2">The sequence shown here is derived from an EMBL/GenBank/DDBJ whole genome shotgun (WGS) entry which is preliminary data.</text>
</comment>
<dbReference type="Pfam" id="PF05050">
    <property type="entry name" value="Methyltransf_21"/>
    <property type="match status" value="1"/>
</dbReference>
<gene>
    <name evidence="2" type="ORF">H4F90_15045</name>
</gene>
<dbReference type="InterPro" id="IPR052514">
    <property type="entry name" value="SAM-dependent_MTase"/>
</dbReference>
<dbReference type="InterPro" id="IPR006342">
    <property type="entry name" value="FkbM_mtfrase"/>
</dbReference>
<dbReference type="AlphaFoldDB" id="A0A839HUJ5"/>
<dbReference type="GO" id="GO:0008168">
    <property type="term" value="F:methyltransferase activity"/>
    <property type="evidence" value="ECO:0007669"/>
    <property type="project" value="UniProtKB-KW"/>
</dbReference>